<evidence type="ECO:0000259" key="6">
    <source>
        <dbReference type="SMART" id="SM00822"/>
    </source>
</evidence>
<comment type="similarity">
    <text evidence="1 3">Belongs to the short-chain dehydrogenases/reductases (SDR) family.</text>
</comment>
<evidence type="ECO:0000256" key="2">
    <source>
        <dbReference type="ARBA" id="ARBA00023002"/>
    </source>
</evidence>
<organism evidence="7 8">
    <name type="scientific">Deinococcus aerophilus</name>
    <dbReference type="NCBI Taxonomy" id="522488"/>
    <lineage>
        <taxon>Bacteria</taxon>
        <taxon>Thermotogati</taxon>
        <taxon>Deinococcota</taxon>
        <taxon>Deinococci</taxon>
        <taxon>Deinococcales</taxon>
        <taxon>Deinococcaceae</taxon>
        <taxon>Deinococcus</taxon>
    </lineage>
</organism>
<evidence type="ECO:0000313" key="7">
    <source>
        <dbReference type="EMBL" id="GGL98363.1"/>
    </source>
</evidence>
<sequence length="346" mass="36810">MRVPKRLLLATAVLALALRRQATPAYDLAEKSVLITGGSRGLGLALAAEFLARGARVTLMARTAADLDWAAARLAAGDRVQTVTGDVTREADLHRAVAEAVRSHGRLDVLVNNAGLIQTGPLANITEADFRDIMEVNAFAPLRLTRAALPELRRRRGRVLMVSSVGGKVAVPHLASYSFSKFALTGLGQAFRAELAREGVTVTTVCPTVVRTGSPRQAQVKGQHRREYALFATVDNLPFLSLDAEVAARRMVDAVVRGDAEAMIGGPAWLLKHAQALAPQLTADVLALGNRLLPAATPGDRAVPGRAAEGLLTRSNPIKREAEREFNELGLPATPPAQDGKDPSKS</sequence>
<feature type="chain" id="PRO_5045868623" evidence="5">
    <location>
        <begin position="23"/>
        <end position="346"/>
    </location>
</feature>
<dbReference type="PRINTS" id="PR00081">
    <property type="entry name" value="GDHRDH"/>
</dbReference>
<dbReference type="SMART" id="SM00822">
    <property type="entry name" value="PKS_KR"/>
    <property type="match status" value="1"/>
</dbReference>
<dbReference type="InterPro" id="IPR002347">
    <property type="entry name" value="SDR_fam"/>
</dbReference>
<keyword evidence="5" id="KW-0732">Signal</keyword>
<proteinExistence type="inferred from homology"/>
<protein>
    <submittedName>
        <fullName evidence="7">Ketoacyl reductase</fullName>
    </submittedName>
</protein>
<gene>
    <name evidence="7" type="ORF">GCM10010841_03420</name>
</gene>
<name>A0ABQ2GJ97_9DEIO</name>
<dbReference type="InterPro" id="IPR036291">
    <property type="entry name" value="NAD(P)-bd_dom_sf"/>
</dbReference>
<feature type="region of interest" description="Disordered" evidence="4">
    <location>
        <begin position="299"/>
        <end position="318"/>
    </location>
</feature>
<dbReference type="SUPFAM" id="SSF51735">
    <property type="entry name" value="NAD(P)-binding Rossmann-fold domains"/>
    <property type="match status" value="1"/>
</dbReference>
<dbReference type="PRINTS" id="PR00080">
    <property type="entry name" value="SDRFAMILY"/>
</dbReference>
<dbReference type="Gene3D" id="3.40.50.720">
    <property type="entry name" value="NAD(P)-binding Rossmann-like Domain"/>
    <property type="match status" value="1"/>
</dbReference>
<evidence type="ECO:0000256" key="4">
    <source>
        <dbReference type="SAM" id="MobiDB-lite"/>
    </source>
</evidence>
<keyword evidence="8" id="KW-1185">Reference proteome</keyword>
<dbReference type="Pfam" id="PF00106">
    <property type="entry name" value="adh_short"/>
    <property type="match status" value="1"/>
</dbReference>
<feature type="domain" description="Ketoreductase" evidence="6">
    <location>
        <begin position="31"/>
        <end position="208"/>
    </location>
</feature>
<dbReference type="PANTHER" id="PTHR44196:SF1">
    <property type="entry name" value="DEHYDROGENASE_REDUCTASE SDR FAMILY MEMBER 7B"/>
    <property type="match status" value="1"/>
</dbReference>
<dbReference type="InterPro" id="IPR057326">
    <property type="entry name" value="KR_dom"/>
</dbReference>
<dbReference type="PANTHER" id="PTHR44196">
    <property type="entry name" value="DEHYDROGENASE/REDUCTASE SDR FAMILY MEMBER 7B"/>
    <property type="match status" value="1"/>
</dbReference>
<reference evidence="8" key="1">
    <citation type="journal article" date="2019" name="Int. J. Syst. Evol. Microbiol.">
        <title>The Global Catalogue of Microorganisms (GCM) 10K type strain sequencing project: providing services to taxonomists for standard genome sequencing and annotation.</title>
        <authorList>
            <consortium name="The Broad Institute Genomics Platform"/>
            <consortium name="The Broad Institute Genome Sequencing Center for Infectious Disease"/>
            <person name="Wu L."/>
            <person name="Ma J."/>
        </authorList>
    </citation>
    <scope>NUCLEOTIDE SEQUENCE [LARGE SCALE GENOMIC DNA]</scope>
    <source>
        <strain evidence="8">JCM 15443</strain>
    </source>
</reference>
<dbReference type="Proteomes" id="UP000661918">
    <property type="component" value="Unassembled WGS sequence"/>
</dbReference>
<evidence type="ECO:0000313" key="8">
    <source>
        <dbReference type="Proteomes" id="UP000661918"/>
    </source>
</evidence>
<feature type="signal peptide" evidence="5">
    <location>
        <begin position="1"/>
        <end position="22"/>
    </location>
</feature>
<evidence type="ECO:0000256" key="1">
    <source>
        <dbReference type="ARBA" id="ARBA00006484"/>
    </source>
</evidence>
<evidence type="ECO:0000256" key="5">
    <source>
        <dbReference type="SAM" id="SignalP"/>
    </source>
</evidence>
<accession>A0ABQ2GJ97</accession>
<evidence type="ECO:0000256" key="3">
    <source>
        <dbReference type="RuleBase" id="RU000363"/>
    </source>
</evidence>
<dbReference type="RefSeq" id="WP_188900724.1">
    <property type="nucleotide sequence ID" value="NZ_BMOM01000002.1"/>
</dbReference>
<dbReference type="EMBL" id="BMOM01000002">
    <property type="protein sequence ID" value="GGL98363.1"/>
    <property type="molecule type" value="Genomic_DNA"/>
</dbReference>
<comment type="caution">
    <text evidence="7">The sequence shown here is derived from an EMBL/GenBank/DDBJ whole genome shotgun (WGS) entry which is preliminary data.</text>
</comment>
<keyword evidence="2" id="KW-0560">Oxidoreductase</keyword>
<feature type="region of interest" description="Disordered" evidence="4">
    <location>
        <begin position="325"/>
        <end position="346"/>
    </location>
</feature>